<gene>
    <name evidence="2" type="ORF">Smic_42780</name>
</gene>
<comment type="caution">
    <text evidence="2">The sequence shown here is derived from an EMBL/GenBank/DDBJ whole genome shotgun (WGS) entry which is preliminary data.</text>
</comment>
<dbReference type="EMBL" id="BLWD01000001">
    <property type="protein sequence ID" value="GFN05722.1"/>
    <property type="molecule type" value="Genomic_DNA"/>
</dbReference>
<dbReference type="AlphaFoldDB" id="A0A7J0CTG2"/>
<accession>A0A7J0CTG2</accession>
<dbReference type="Proteomes" id="UP000498740">
    <property type="component" value="Unassembled WGS sequence"/>
</dbReference>
<evidence type="ECO:0000313" key="3">
    <source>
        <dbReference type="Proteomes" id="UP000498740"/>
    </source>
</evidence>
<sequence>MPDPLRAGLSTYAGLPEGVRHLLPSAEDLSRIADDVLNAPAPSDAHPDTAPDTHPDTAPHTDAGAPSRST</sequence>
<protein>
    <submittedName>
        <fullName evidence="2">Uncharacterized protein</fullName>
    </submittedName>
</protein>
<name>A0A7J0CTG2_STRMI</name>
<dbReference type="RefSeq" id="WP_158706578.1">
    <property type="nucleotide sequence ID" value="NZ_BMUG01000007.1"/>
</dbReference>
<feature type="compositionally biased region" description="Basic and acidic residues" evidence="1">
    <location>
        <begin position="45"/>
        <end position="59"/>
    </location>
</feature>
<evidence type="ECO:0000313" key="2">
    <source>
        <dbReference type="EMBL" id="GFN05722.1"/>
    </source>
</evidence>
<feature type="region of interest" description="Disordered" evidence="1">
    <location>
        <begin position="33"/>
        <end position="70"/>
    </location>
</feature>
<reference evidence="2 3" key="1">
    <citation type="submission" date="2020-05" db="EMBL/GenBank/DDBJ databases">
        <title>Whole genome shotgun sequence of Streptomyces microflavus NBRC 13062.</title>
        <authorList>
            <person name="Komaki H."/>
            <person name="Tamura T."/>
        </authorList>
    </citation>
    <scope>NUCLEOTIDE SEQUENCE [LARGE SCALE GENOMIC DNA]</scope>
    <source>
        <strain evidence="2 3">NBRC 13062</strain>
    </source>
</reference>
<evidence type="ECO:0000256" key="1">
    <source>
        <dbReference type="SAM" id="MobiDB-lite"/>
    </source>
</evidence>
<proteinExistence type="predicted"/>
<organism evidence="2 3">
    <name type="scientific">Streptomyces microflavus</name>
    <name type="common">Streptomyces lipmanii</name>
    <dbReference type="NCBI Taxonomy" id="1919"/>
    <lineage>
        <taxon>Bacteria</taxon>
        <taxon>Bacillati</taxon>
        <taxon>Actinomycetota</taxon>
        <taxon>Actinomycetes</taxon>
        <taxon>Kitasatosporales</taxon>
        <taxon>Streptomycetaceae</taxon>
        <taxon>Streptomyces</taxon>
    </lineage>
</organism>